<name>A0AAC8YFU3_9ACTN</name>
<evidence type="ECO:0000256" key="1">
    <source>
        <dbReference type="SAM" id="MobiDB-lite"/>
    </source>
</evidence>
<gene>
    <name evidence="4" type="ORF">AXH35_09540</name>
</gene>
<dbReference type="AlphaFoldDB" id="A0AAC8YFU3"/>
<dbReference type="EMBL" id="CP014352">
    <property type="protein sequence ID" value="AMS05655.1"/>
    <property type="molecule type" value="Genomic_DNA"/>
</dbReference>
<organism evidence="4 5">
    <name type="scientific">Acidipropionibacterium acidipropionici</name>
    <dbReference type="NCBI Taxonomy" id="1748"/>
    <lineage>
        <taxon>Bacteria</taxon>
        <taxon>Bacillati</taxon>
        <taxon>Actinomycetota</taxon>
        <taxon>Actinomycetes</taxon>
        <taxon>Propionibacteriales</taxon>
        <taxon>Propionibacteriaceae</taxon>
        <taxon>Acidipropionibacterium</taxon>
    </lineage>
</organism>
<evidence type="ECO:0000313" key="4">
    <source>
        <dbReference type="EMBL" id="AMS05655.1"/>
    </source>
</evidence>
<dbReference type="Pfam" id="PF18082">
    <property type="entry name" value="NAT_N"/>
    <property type="match status" value="1"/>
</dbReference>
<proteinExistence type="predicted"/>
<dbReference type="Pfam" id="PF18164">
    <property type="entry name" value="GNAT_C"/>
    <property type="match status" value="1"/>
</dbReference>
<evidence type="ECO:0000313" key="5">
    <source>
        <dbReference type="Proteomes" id="UP000075221"/>
    </source>
</evidence>
<reference evidence="4 5" key="1">
    <citation type="submission" date="2016-02" db="EMBL/GenBank/DDBJ databases">
        <title>Complete Genome Sequence of Propionibacterium acidipropionici ATCC 55737.</title>
        <authorList>
            <person name="Luna Flores C.H."/>
            <person name="Nielsen L.K."/>
            <person name="Marcellin E."/>
        </authorList>
    </citation>
    <scope>NUCLEOTIDE SEQUENCE [LARGE SCALE GENOMIC DNA]</scope>
    <source>
        <strain evidence="4 5">ATCC 55737</strain>
    </source>
</reference>
<dbReference type="Gene3D" id="3.40.630.120">
    <property type="match status" value="1"/>
</dbReference>
<dbReference type="InterPro" id="IPR041273">
    <property type="entry name" value="NAT_N"/>
</dbReference>
<dbReference type="InterPro" id="IPR041644">
    <property type="entry name" value="GNAT_C"/>
</dbReference>
<feature type="region of interest" description="Disordered" evidence="1">
    <location>
        <begin position="171"/>
        <end position="201"/>
    </location>
</feature>
<sequence>MSTMINNSELYDALDLVGLGADLTVATLSTLEAVKGNRVAAARAEEMAGLIRERIGHFLGQKSFLTDADRTGIPVAAARTGDDPEGVVEGAVPLAAMIETAGDVAAYWRGIGYPEEVIAGTLVDLGRQVRKTMAVTGRFGFGQADWIEMIWRGGFAQLGRLQFEITRSELGRTTPGADGELSGDRVGGGPDADQADQEDAPERGPLVLSTHIAPIGSLGTDVVEESLGQARPFFREHFAGLADEDGAFDKAVCHSWLLDADLMARMPGSNMDLFSRRWTVWSRPVSDGSGIFFGFDRRFKDGERIGEILDELPCDTRLHRTMIDLWRDGGHVHNCSGWLTLPQ</sequence>
<evidence type="ECO:0008006" key="6">
    <source>
        <dbReference type="Google" id="ProtNLM"/>
    </source>
</evidence>
<accession>A0AAC8YFU3</accession>
<protein>
    <recommendedName>
        <fullName evidence="6">Acyltransferase</fullName>
    </recommendedName>
</protein>
<feature type="domain" description="GNAT-like C-terminal" evidence="3">
    <location>
        <begin position="157"/>
        <end position="339"/>
    </location>
</feature>
<feature type="domain" description="N-acyltransferase N-terminal" evidence="2">
    <location>
        <begin position="9"/>
        <end position="153"/>
    </location>
</feature>
<dbReference type="Proteomes" id="UP000075221">
    <property type="component" value="Chromosome"/>
</dbReference>
<evidence type="ECO:0000259" key="3">
    <source>
        <dbReference type="Pfam" id="PF18164"/>
    </source>
</evidence>
<evidence type="ECO:0000259" key="2">
    <source>
        <dbReference type="Pfam" id="PF18082"/>
    </source>
</evidence>